<feature type="domain" description="GGDEF" evidence="5">
    <location>
        <begin position="253"/>
        <end position="385"/>
    </location>
</feature>
<dbReference type="EMBL" id="JACFXU010000014">
    <property type="protein sequence ID" value="MBA6413461.1"/>
    <property type="molecule type" value="Genomic_DNA"/>
</dbReference>
<accession>A0A7W2TWX0</accession>
<dbReference type="PROSITE" id="PS50887">
    <property type="entry name" value="GGDEF"/>
    <property type="match status" value="1"/>
</dbReference>
<dbReference type="Gene3D" id="3.30.70.270">
    <property type="match status" value="1"/>
</dbReference>
<feature type="transmembrane region" description="Helical" evidence="4">
    <location>
        <begin position="6"/>
        <end position="30"/>
    </location>
</feature>
<dbReference type="PANTHER" id="PTHR45138:SF9">
    <property type="entry name" value="DIGUANYLATE CYCLASE DGCM-RELATED"/>
    <property type="match status" value="1"/>
</dbReference>
<dbReference type="AlphaFoldDB" id="A0A7W2TWX0"/>
<feature type="transmembrane region" description="Helical" evidence="4">
    <location>
        <begin position="123"/>
        <end position="142"/>
    </location>
</feature>
<organism evidence="6 7">
    <name type="scientific">Sediminihaliea albiluteola</name>
    <dbReference type="NCBI Taxonomy" id="2758564"/>
    <lineage>
        <taxon>Bacteria</taxon>
        <taxon>Pseudomonadati</taxon>
        <taxon>Pseudomonadota</taxon>
        <taxon>Gammaproteobacteria</taxon>
        <taxon>Cellvibrionales</taxon>
        <taxon>Halieaceae</taxon>
        <taxon>Sediminihaliea</taxon>
    </lineage>
</organism>
<feature type="transmembrane region" description="Helical" evidence="4">
    <location>
        <begin position="187"/>
        <end position="212"/>
    </location>
</feature>
<dbReference type="InterPro" id="IPR000160">
    <property type="entry name" value="GGDEF_dom"/>
</dbReference>
<dbReference type="NCBIfam" id="TIGR00254">
    <property type="entry name" value="GGDEF"/>
    <property type="match status" value="1"/>
</dbReference>
<dbReference type="FunFam" id="3.30.70.270:FF:000001">
    <property type="entry name" value="Diguanylate cyclase domain protein"/>
    <property type="match status" value="1"/>
</dbReference>
<evidence type="ECO:0000256" key="1">
    <source>
        <dbReference type="ARBA" id="ARBA00001946"/>
    </source>
</evidence>
<dbReference type="SMART" id="SM00267">
    <property type="entry name" value="GGDEF"/>
    <property type="match status" value="1"/>
</dbReference>
<keyword evidence="4" id="KW-0472">Membrane</keyword>
<evidence type="ECO:0000313" key="6">
    <source>
        <dbReference type="EMBL" id="MBA6413461.1"/>
    </source>
</evidence>
<dbReference type="PANTHER" id="PTHR45138">
    <property type="entry name" value="REGULATORY COMPONENTS OF SENSORY TRANSDUCTION SYSTEM"/>
    <property type="match status" value="1"/>
</dbReference>
<gene>
    <name evidence="6" type="ORF">H2508_10110</name>
</gene>
<feature type="transmembrane region" description="Helical" evidence="4">
    <location>
        <begin position="149"/>
        <end position="175"/>
    </location>
</feature>
<sequence length="397" mass="43901">MASMTPYLLSLLLVIALVIAGACFMAWHLFDRPRHALFWSLSFALSGFYYGMALFQGLFSSEAWFWLSSHLLAFLAVFFAAWGHRARLGLPIHKSLMLIALLLMCSVSLIINFFYPEPGLREALAPACALFVIMHVSLILLVHVQGPRLAQYVAGAIHFLFVLSQGLIVVLALNLGRALSLEAMYELYALVSYGLVPALYIAMGISIIFLLATDLAQRLNIMALQDHLTGLHNRRGYLAVTEALLKHCQQQEKSMAVVLADIDHFKQINDRYGHYVGDLALQYFTQIFRECTRERDALGRIGGEEVAVTMANMDSAGAASVVARIRQKLKEKPMHYDGGKLTISASFGVAQLQEDDSVATLINRADMAMYEAKAAGRDAVIVSEGSELMDMDMLSKA</sequence>
<dbReference type="InterPro" id="IPR050469">
    <property type="entry name" value="Diguanylate_Cyclase"/>
</dbReference>
<comment type="caution">
    <text evidence="6">The sequence shown here is derived from an EMBL/GenBank/DDBJ whole genome shotgun (WGS) entry which is preliminary data.</text>
</comment>
<dbReference type="InterPro" id="IPR029787">
    <property type="entry name" value="Nucleotide_cyclase"/>
</dbReference>
<keyword evidence="4" id="KW-0812">Transmembrane</keyword>
<comment type="catalytic activity">
    <reaction evidence="3">
        <text>2 GTP = 3',3'-c-di-GMP + 2 diphosphate</text>
        <dbReference type="Rhea" id="RHEA:24898"/>
        <dbReference type="ChEBI" id="CHEBI:33019"/>
        <dbReference type="ChEBI" id="CHEBI:37565"/>
        <dbReference type="ChEBI" id="CHEBI:58805"/>
        <dbReference type="EC" id="2.7.7.65"/>
    </reaction>
</comment>
<comment type="cofactor">
    <cofactor evidence="1">
        <name>Mg(2+)</name>
        <dbReference type="ChEBI" id="CHEBI:18420"/>
    </cofactor>
</comment>
<name>A0A7W2TWX0_9GAMM</name>
<dbReference type="InterPro" id="IPR043128">
    <property type="entry name" value="Rev_trsase/Diguanyl_cyclase"/>
</dbReference>
<dbReference type="EC" id="2.7.7.65" evidence="2"/>
<evidence type="ECO:0000313" key="7">
    <source>
        <dbReference type="Proteomes" id="UP000539350"/>
    </source>
</evidence>
<keyword evidence="4" id="KW-1133">Transmembrane helix</keyword>
<dbReference type="Proteomes" id="UP000539350">
    <property type="component" value="Unassembled WGS sequence"/>
</dbReference>
<evidence type="ECO:0000259" key="5">
    <source>
        <dbReference type="PROSITE" id="PS50887"/>
    </source>
</evidence>
<evidence type="ECO:0000256" key="4">
    <source>
        <dbReference type="SAM" id="Phobius"/>
    </source>
</evidence>
<keyword evidence="7" id="KW-1185">Reference proteome</keyword>
<evidence type="ECO:0000256" key="2">
    <source>
        <dbReference type="ARBA" id="ARBA00012528"/>
    </source>
</evidence>
<dbReference type="Pfam" id="PF00990">
    <property type="entry name" value="GGDEF"/>
    <property type="match status" value="1"/>
</dbReference>
<feature type="transmembrane region" description="Helical" evidence="4">
    <location>
        <begin position="37"/>
        <end position="58"/>
    </location>
</feature>
<protein>
    <recommendedName>
        <fullName evidence="2">diguanylate cyclase</fullName>
        <ecNumber evidence="2">2.7.7.65</ecNumber>
    </recommendedName>
</protein>
<dbReference type="CDD" id="cd01949">
    <property type="entry name" value="GGDEF"/>
    <property type="match status" value="1"/>
</dbReference>
<reference evidence="6 7" key="1">
    <citation type="submission" date="2020-07" db="EMBL/GenBank/DDBJ databases">
        <title>Halieaceae bacterium, F7430, whole genome shotgun sequencing project.</title>
        <authorList>
            <person name="Jiang S."/>
            <person name="Liu Z.W."/>
            <person name="Du Z.J."/>
        </authorList>
    </citation>
    <scope>NUCLEOTIDE SEQUENCE [LARGE SCALE GENOMIC DNA]</scope>
    <source>
        <strain evidence="6 7">F7430</strain>
    </source>
</reference>
<feature type="transmembrane region" description="Helical" evidence="4">
    <location>
        <begin position="95"/>
        <end position="117"/>
    </location>
</feature>
<feature type="transmembrane region" description="Helical" evidence="4">
    <location>
        <begin position="64"/>
        <end position="83"/>
    </location>
</feature>
<proteinExistence type="predicted"/>
<dbReference type="SUPFAM" id="SSF55073">
    <property type="entry name" value="Nucleotide cyclase"/>
    <property type="match status" value="1"/>
</dbReference>
<evidence type="ECO:0000256" key="3">
    <source>
        <dbReference type="ARBA" id="ARBA00034247"/>
    </source>
</evidence>
<dbReference type="GO" id="GO:0052621">
    <property type="term" value="F:diguanylate cyclase activity"/>
    <property type="evidence" value="ECO:0007669"/>
    <property type="project" value="UniProtKB-EC"/>
</dbReference>
<dbReference type="RefSeq" id="WP_182172716.1">
    <property type="nucleotide sequence ID" value="NZ_JACFXU010000014.1"/>
</dbReference>